<comment type="caution">
    <text evidence="1">The sequence shown here is derived from an EMBL/GenBank/DDBJ whole genome shotgun (WGS) entry which is preliminary data.</text>
</comment>
<gene>
    <name evidence="1" type="ORF">GCM10009539_83370</name>
</gene>
<evidence type="ECO:0000313" key="2">
    <source>
        <dbReference type="Proteomes" id="UP001500967"/>
    </source>
</evidence>
<evidence type="ECO:0000313" key="1">
    <source>
        <dbReference type="EMBL" id="GAA0282686.1"/>
    </source>
</evidence>
<proteinExistence type="predicted"/>
<dbReference type="RefSeq" id="WP_344654495.1">
    <property type="nucleotide sequence ID" value="NZ_BAAAGX010000046.1"/>
</dbReference>
<name>A0ABP3F016_9ACTN</name>
<protein>
    <submittedName>
        <fullName evidence="1">Uncharacterized protein</fullName>
    </submittedName>
</protein>
<dbReference type="EMBL" id="BAAAGX010000046">
    <property type="protein sequence ID" value="GAA0282686.1"/>
    <property type="molecule type" value="Genomic_DNA"/>
</dbReference>
<dbReference type="Proteomes" id="UP001500967">
    <property type="component" value="Unassembled WGS sequence"/>
</dbReference>
<keyword evidence="2" id="KW-1185">Reference proteome</keyword>
<accession>A0ABP3F016</accession>
<sequence length="239" mass="24509">MIRSEMEALRVAMVRAPLDPAWAPFEAAMLVRAAARPGICRSPGTRPTVHHPRAERWGDEPGLLAEFDTDAAASRLVSTLAGVAPSAVVESGYQGGRHRYEIHRVTVPRESGPQVHEMLARSAAAGAAALRAGGVTPAVPGRRRRELVIAAAAWRGALLAVGPGRGGPDGLAVRVGDPWSAGTLMRAADLLRVPVRAVRRPGGQLLTVDGRAALGALISVVTGAGVVAGAGVHAGALAG</sequence>
<reference evidence="2" key="1">
    <citation type="journal article" date="2019" name="Int. J. Syst. Evol. Microbiol.">
        <title>The Global Catalogue of Microorganisms (GCM) 10K type strain sequencing project: providing services to taxonomists for standard genome sequencing and annotation.</title>
        <authorList>
            <consortium name="The Broad Institute Genomics Platform"/>
            <consortium name="The Broad Institute Genome Sequencing Center for Infectious Disease"/>
            <person name="Wu L."/>
            <person name="Ma J."/>
        </authorList>
    </citation>
    <scope>NUCLEOTIDE SEQUENCE [LARGE SCALE GENOMIC DNA]</scope>
    <source>
        <strain evidence="2">JCM 10425</strain>
    </source>
</reference>
<organism evidence="1 2">
    <name type="scientific">Cryptosporangium japonicum</name>
    <dbReference type="NCBI Taxonomy" id="80872"/>
    <lineage>
        <taxon>Bacteria</taxon>
        <taxon>Bacillati</taxon>
        <taxon>Actinomycetota</taxon>
        <taxon>Actinomycetes</taxon>
        <taxon>Cryptosporangiales</taxon>
        <taxon>Cryptosporangiaceae</taxon>
        <taxon>Cryptosporangium</taxon>
    </lineage>
</organism>